<evidence type="ECO:0000313" key="2">
    <source>
        <dbReference type="EMBL" id="SIT03838.1"/>
    </source>
</evidence>
<dbReference type="InterPro" id="IPR002491">
    <property type="entry name" value="ABC_transptr_periplasmic_BD"/>
</dbReference>
<name>A0A1N7NZW9_9RHOB</name>
<feature type="domain" description="Fe/B12 periplasmic-binding" evidence="1">
    <location>
        <begin position="24"/>
        <end position="268"/>
    </location>
</feature>
<evidence type="ECO:0000313" key="3">
    <source>
        <dbReference type="Proteomes" id="UP000186684"/>
    </source>
</evidence>
<evidence type="ECO:0000259" key="1">
    <source>
        <dbReference type="PROSITE" id="PS50983"/>
    </source>
</evidence>
<dbReference type="SUPFAM" id="SSF53807">
    <property type="entry name" value="Helical backbone' metal receptor"/>
    <property type="match status" value="1"/>
</dbReference>
<accession>A0A1N7NZW9</accession>
<dbReference type="PANTHER" id="PTHR30535">
    <property type="entry name" value="VITAMIN B12-BINDING PROTEIN"/>
    <property type="match status" value="1"/>
</dbReference>
<sequence length="268" mass="27631">MRFGAALAIAGAVLGVPAWGAPARVVSLNVCTDQLAHLLAAPGQLISVSALAHDPRSSAYADALADIPANGGGAEEVVLLEPDLILAGTFTTRATVEMLEGLGHEVALFPPVTSLSQVTEHMARMGALLGREDAARNLIAAFEAGLDRTPPLPDGPRTLLYYPMGSTAGRGTLADALMEAAGLTNIAAEMGLSYGTLQLEQAVLAAPDLILTPAPYARPTRATDLPGHPALRAVAPLRRIEAGAAWSCETPALLQAIADLRALAEDAR</sequence>
<organism evidence="2 3">
    <name type="scientific">Roseivivax lentus</name>
    <dbReference type="NCBI Taxonomy" id="633194"/>
    <lineage>
        <taxon>Bacteria</taxon>
        <taxon>Pseudomonadati</taxon>
        <taxon>Pseudomonadota</taxon>
        <taxon>Alphaproteobacteria</taxon>
        <taxon>Rhodobacterales</taxon>
        <taxon>Roseobacteraceae</taxon>
        <taxon>Roseivivax</taxon>
    </lineage>
</organism>
<dbReference type="Pfam" id="PF01497">
    <property type="entry name" value="Peripla_BP_2"/>
    <property type="match status" value="1"/>
</dbReference>
<dbReference type="STRING" id="633194.SAMN05421759_11179"/>
<keyword evidence="3" id="KW-1185">Reference proteome</keyword>
<dbReference type="PROSITE" id="PS50983">
    <property type="entry name" value="FE_B12_PBP"/>
    <property type="match status" value="1"/>
</dbReference>
<dbReference type="InterPro" id="IPR050902">
    <property type="entry name" value="ABC_Transporter_SBP"/>
</dbReference>
<gene>
    <name evidence="2" type="ORF">SAMN05421759_11179</name>
</gene>
<dbReference type="PANTHER" id="PTHR30535:SF34">
    <property type="entry name" value="MOLYBDATE-BINDING PROTEIN MOLA"/>
    <property type="match status" value="1"/>
</dbReference>
<reference evidence="3" key="1">
    <citation type="submission" date="2017-01" db="EMBL/GenBank/DDBJ databases">
        <authorList>
            <person name="Varghese N."/>
            <person name="Submissions S."/>
        </authorList>
    </citation>
    <scope>NUCLEOTIDE SEQUENCE [LARGE SCALE GENOMIC DNA]</scope>
    <source>
        <strain evidence="3">DSM 29430</strain>
    </source>
</reference>
<protein>
    <submittedName>
        <fullName evidence="2">Iron complex transport system substrate-binding protein</fullName>
    </submittedName>
</protein>
<dbReference type="Gene3D" id="3.40.50.1980">
    <property type="entry name" value="Nitrogenase molybdenum iron protein domain"/>
    <property type="match status" value="2"/>
</dbReference>
<dbReference type="OrthoDB" id="1632039at2"/>
<proteinExistence type="predicted"/>
<dbReference type="AlphaFoldDB" id="A0A1N7NZW9"/>
<dbReference type="Proteomes" id="UP000186684">
    <property type="component" value="Unassembled WGS sequence"/>
</dbReference>
<dbReference type="EMBL" id="FTOQ01000011">
    <property type="protein sequence ID" value="SIT03838.1"/>
    <property type="molecule type" value="Genomic_DNA"/>
</dbReference>